<reference evidence="2 3" key="2">
    <citation type="journal article" date="2017" name="Front. Plant Sci.">
        <title>Gene Classification and Mining of Molecular Markers Useful in Red Clover (Trifolium pratense) Breeding.</title>
        <authorList>
            <person name="Istvanek J."/>
            <person name="Dluhosova J."/>
            <person name="Dluhos P."/>
            <person name="Patkova L."/>
            <person name="Nedelnik J."/>
            <person name="Repkova J."/>
        </authorList>
    </citation>
    <scope>NUCLEOTIDE SEQUENCE [LARGE SCALE GENOMIC DNA]</scope>
    <source>
        <strain evidence="3">cv. Tatra</strain>
        <tissue evidence="2">Young leaves</tissue>
    </source>
</reference>
<organism evidence="2 3">
    <name type="scientific">Trifolium pratense</name>
    <name type="common">Red clover</name>
    <dbReference type="NCBI Taxonomy" id="57577"/>
    <lineage>
        <taxon>Eukaryota</taxon>
        <taxon>Viridiplantae</taxon>
        <taxon>Streptophyta</taxon>
        <taxon>Embryophyta</taxon>
        <taxon>Tracheophyta</taxon>
        <taxon>Spermatophyta</taxon>
        <taxon>Magnoliopsida</taxon>
        <taxon>eudicotyledons</taxon>
        <taxon>Gunneridae</taxon>
        <taxon>Pentapetalae</taxon>
        <taxon>rosids</taxon>
        <taxon>fabids</taxon>
        <taxon>Fabales</taxon>
        <taxon>Fabaceae</taxon>
        <taxon>Papilionoideae</taxon>
        <taxon>50 kb inversion clade</taxon>
        <taxon>NPAAA clade</taxon>
        <taxon>Hologalegina</taxon>
        <taxon>IRL clade</taxon>
        <taxon>Trifolieae</taxon>
        <taxon>Trifolium</taxon>
    </lineage>
</organism>
<feature type="transmembrane region" description="Helical" evidence="1">
    <location>
        <begin position="28"/>
        <end position="45"/>
    </location>
</feature>
<sequence length="46" mass="5153">MSISSLAWGFTYLVVQLFGYVAVMSQAAWQVIIVLIPVMAASIWYQ</sequence>
<dbReference type="AlphaFoldDB" id="A0A2K3KHJ7"/>
<keyword evidence="1" id="KW-0472">Membrane</keyword>
<evidence type="ECO:0000313" key="2">
    <source>
        <dbReference type="EMBL" id="PNX65743.1"/>
    </source>
</evidence>
<name>A0A2K3KHJ7_TRIPR</name>
<keyword evidence="1" id="KW-0812">Transmembrane</keyword>
<accession>A0A2K3KHJ7</accession>
<gene>
    <name evidence="2" type="ORF">L195_g054694</name>
</gene>
<dbReference type="Proteomes" id="UP000236291">
    <property type="component" value="Unassembled WGS sequence"/>
</dbReference>
<reference evidence="2 3" key="1">
    <citation type="journal article" date="2014" name="Am. J. Bot.">
        <title>Genome assembly and annotation for red clover (Trifolium pratense; Fabaceae).</title>
        <authorList>
            <person name="Istvanek J."/>
            <person name="Jaros M."/>
            <person name="Krenek A."/>
            <person name="Repkova J."/>
        </authorList>
    </citation>
    <scope>NUCLEOTIDE SEQUENCE [LARGE SCALE GENOMIC DNA]</scope>
    <source>
        <strain evidence="3">cv. Tatra</strain>
        <tissue evidence="2">Young leaves</tissue>
    </source>
</reference>
<proteinExistence type="predicted"/>
<feature type="non-terminal residue" evidence="2">
    <location>
        <position position="46"/>
    </location>
</feature>
<protein>
    <submittedName>
        <fullName evidence="2">ABC transporter C family member 3-like protein</fullName>
    </submittedName>
</protein>
<keyword evidence="1" id="KW-1133">Transmembrane helix</keyword>
<evidence type="ECO:0000313" key="3">
    <source>
        <dbReference type="Proteomes" id="UP000236291"/>
    </source>
</evidence>
<feature type="transmembrane region" description="Helical" evidence="1">
    <location>
        <begin position="6"/>
        <end position="23"/>
    </location>
</feature>
<comment type="caution">
    <text evidence="2">The sequence shown here is derived from an EMBL/GenBank/DDBJ whole genome shotgun (WGS) entry which is preliminary data.</text>
</comment>
<dbReference type="EMBL" id="ASHM01096608">
    <property type="protein sequence ID" value="PNX65743.1"/>
    <property type="molecule type" value="Genomic_DNA"/>
</dbReference>
<evidence type="ECO:0000256" key="1">
    <source>
        <dbReference type="SAM" id="Phobius"/>
    </source>
</evidence>